<feature type="domain" description="Peptidase S53" evidence="7">
    <location>
        <begin position="151"/>
        <end position="528"/>
    </location>
</feature>
<keyword evidence="3 4" id="KW-0720">Serine protease</keyword>
<dbReference type="PROSITE" id="PS51695">
    <property type="entry name" value="SEDOLISIN"/>
    <property type="match status" value="1"/>
</dbReference>
<dbReference type="InterPro" id="IPR015919">
    <property type="entry name" value="Cadherin-like_sf"/>
</dbReference>
<sequence>MKNTFLLSACMAALLTACGGGGGTSADSTASTSDASAAPLATGVTTLALEPDTLSEADAQLVAKPAFHVAPVLLDAPDDSDAQDPTASARRGPRVQQVPAGQQALGTARLTVQALEGARRSQALSAPRAAANDGTHDGTAAPLAGSTAVSTYSPAQIRAAYGLPALPAAGVTPTAAQAAQLGAGQTIYIVNAYHDPNIVAELAAFKQKFGLPGCTTKAISVTASLPLPPPAAAACELSVVYSTAAGGMTTTAPAYDAGWATEIALDVQWAHATAPLARIVLIEAPDASLNSLLAAVRLANAMGPGVVSMSFGANEGSYTASVDSAFTGTGMTYLAATGDWGASVMWPSVSPKVLAVGGTSLTYTGTGARQEVVWSGTGGGMSAYTAVPSYQTAAVPGLGSVVRRNVADVAFNANPSTGQYVAVMSPGSSTVNWISAGGTSLSTPQWAGVIAAANAMRQQAGKGVIGAAHATLYGPVATVAGTYASAFADITSGSHGTCTACYARVGYDPATGLGTPNVASLLGTLAGSSSTAAAPVVTPATITGKVGTPLSFTVSASGSNALAYGLTGQPGGMVVAGSTGAVSWPTPVAGTYAVTVVAKDSVTGLSGQGVYTVKIEAPQAPVVTSTTVNGRVGTALAFNVSATAANAVTYSLSGAPAGMGIGASTGAVSWATPVAGSYAVTVNAKDNVTGLMGKGVVTVVIAAAQAPVVASSTVSGRPGVALSFAASVTAPNPVSWSLSGAPAGMSIGSTGVIGWASPVVGSYAVTVIARDSKTGLTGRGVVTVNIASTVPSITAAAINGVAGKAVSGSIVIGAPAGRSLSVSISGVPMGMSFSVSGLTLTANWPKPVAGSYSLKVVVVDSTGQSATANVPVIIAAK</sequence>
<dbReference type="SUPFAM" id="SSF52743">
    <property type="entry name" value="Subtilisin-like"/>
    <property type="match status" value="1"/>
</dbReference>
<dbReference type="EMBL" id="CP097636">
    <property type="protein sequence ID" value="URI10346.1"/>
    <property type="molecule type" value="Genomic_DNA"/>
</dbReference>
<gene>
    <name evidence="8" type="ORF">MW290_15120</name>
</gene>
<feature type="chain" id="PRO_5045189129" evidence="6">
    <location>
        <begin position="23"/>
        <end position="877"/>
    </location>
</feature>
<dbReference type="Pfam" id="PF05345">
    <property type="entry name" value="He_PIG"/>
    <property type="match status" value="3"/>
</dbReference>
<feature type="active site" description="Charge relay system" evidence="4">
    <location>
        <position position="440"/>
    </location>
</feature>
<dbReference type="Proteomes" id="UP001056201">
    <property type="component" value="Chromosome 2"/>
</dbReference>
<dbReference type="InterPro" id="IPR023828">
    <property type="entry name" value="Peptidase_S8_Ser-AS"/>
</dbReference>
<evidence type="ECO:0000256" key="6">
    <source>
        <dbReference type="SAM" id="SignalP"/>
    </source>
</evidence>
<feature type="active site" description="Charge relay system" evidence="4">
    <location>
        <position position="266"/>
    </location>
</feature>
<feature type="region of interest" description="Disordered" evidence="5">
    <location>
        <begin position="119"/>
        <end position="144"/>
    </location>
</feature>
<keyword evidence="1 4" id="KW-0645">Protease</keyword>
<accession>A0ABY4SDX7</accession>
<comment type="cofactor">
    <cofactor evidence="4">
        <name>Ca(2+)</name>
        <dbReference type="ChEBI" id="CHEBI:29108"/>
    </cofactor>
    <text evidence="4">Binds 1 Ca(2+) ion per subunit.</text>
</comment>
<feature type="active site" description="Charge relay system" evidence="4">
    <location>
        <position position="262"/>
    </location>
</feature>
<protein>
    <submittedName>
        <fullName evidence="8">Ig domain-containing protein</fullName>
    </submittedName>
</protein>
<dbReference type="RefSeq" id="WP_250198550.1">
    <property type="nucleotide sequence ID" value="NZ_CP097636.1"/>
</dbReference>
<reference evidence="8" key="1">
    <citation type="submission" date="2022-05" db="EMBL/GenBank/DDBJ databases">
        <title>An RpoN-dependent PEP-CTERM gene is involved in floc formation of an Aquincola tertiaricarbonis strain.</title>
        <authorList>
            <person name="Qiu D."/>
            <person name="Xia M."/>
        </authorList>
    </citation>
    <scope>NUCLEOTIDE SEQUENCE</scope>
    <source>
        <strain evidence="8">RN12</strain>
    </source>
</reference>
<dbReference type="InterPro" id="IPR050819">
    <property type="entry name" value="Tripeptidyl-peptidase_I"/>
</dbReference>
<feature type="binding site" evidence="4">
    <location>
        <position position="508"/>
    </location>
    <ligand>
        <name>Ca(2+)</name>
        <dbReference type="ChEBI" id="CHEBI:29108"/>
    </ligand>
</feature>
<evidence type="ECO:0000256" key="4">
    <source>
        <dbReference type="PROSITE-ProRule" id="PRU01032"/>
    </source>
</evidence>
<dbReference type="Gene3D" id="2.60.40.10">
    <property type="entry name" value="Immunoglobulins"/>
    <property type="match status" value="4"/>
</dbReference>
<dbReference type="InterPro" id="IPR013783">
    <property type="entry name" value="Ig-like_fold"/>
</dbReference>
<feature type="region of interest" description="Disordered" evidence="5">
    <location>
        <begin position="75"/>
        <end position="102"/>
    </location>
</feature>
<dbReference type="PROSITE" id="PS00138">
    <property type="entry name" value="SUBTILASE_SER"/>
    <property type="match status" value="1"/>
</dbReference>
<keyword evidence="9" id="KW-1185">Reference proteome</keyword>
<dbReference type="PANTHER" id="PTHR14218:SF15">
    <property type="entry name" value="TRIPEPTIDYL-PEPTIDASE 1"/>
    <property type="match status" value="1"/>
</dbReference>
<dbReference type="PANTHER" id="PTHR14218">
    <property type="entry name" value="PROTEASE S8 TRIPEPTIDYL PEPTIDASE I CLN2"/>
    <property type="match status" value="1"/>
</dbReference>
<keyword evidence="4" id="KW-0479">Metal-binding</keyword>
<dbReference type="InterPro" id="IPR030400">
    <property type="entry name" value="Sedolisin_dom"/>
</dbReference>
<dbReference type="PROSITE" id="PS51257">
    <property type="entry name" value="PROKAR_LIPOPROTEIN"/>
    <property type="match status" value="1"/>
</dbReference>
<name>A0ABY4SDX7_AQUTE</name>
<evidence type="ECO:0000256" key="1">
    <source>
        <dbReference type="ARBA" id="ARBA00022670"/>
    </source>
</evidence>
<feature type="binding site" evidence="4">
    <location>
        <position position="506"/>
    </location>
    <ligand>
        <name>Ca(2+)</name>
        <dbReference type="ChEBI" id="CHEBI:29108"/>
    </ligand>
</feature>
<evidence type="ECO:0000313" key="9">
    <source>
        <dbReference type="Proteomes" id="UP001056201"/>
    </source>
</evidence>
<evidence type="ECO:0000313" key="8">
    <source>
        <dbReference type="EMBL" id="URI10346.1"/>
    </source>
</evidence>
<keyword evidence="2 4" id="KW-0378">Hydrolase</keyword>
<evidence type="ECO:0000256" key="2">
    <source>
        <dbReference type="ARBA" id="ARBA00022801"/>
    </source>
</evidence>
<evidence type="ECO:0000256" key="3">
    <source>
        <dbReference type="ARBA" id="ARBA00022825"/>
    </source>
</evidence>
<keyword evidence="6" id="KW-0732">Signal</keyword>
<feature type="signal peptide" evidence="6">
    <location>
        <begin position="1"/>
        <end position="22"/>
    </location>
</feature>
<dbReference type="Gene3D" id="3.40.50.200">
    <property type="entry name" value="Peptidase S8/S53 domain"/>
    <property type="match status" value="1"/>
</dbReference>
<keyword evidence="4" id="KW-0106">Calcium</keyword>
<evidence type="ECO:0000259" key="7">
    <source>
        <dbReference type="PROSITE" id="PS51695"/>
    </source>
</evidence>
<feature type="binding site" evidence="4">
    <location>
        <position position="489"/>
    </location>
    <ligand>
        <name>Ca(2+)</name>
        <dbReference type="ChEBI" id="CHEBI:29108"/>
    </ligand>
</feature>
<organism evidence="8 9">
    <name type="scientific">Aquincola tertiaricarbonis</name>
    <dbReference type="NCBI Taxonomy" id="391953"/>
    <lineage>
        <taxon>Bacteria</taxon>
        <taxon>Pseudomonadati</taxon>
        <taxon>Pseudomonadota</taxon>
        <taxon>Betaproteobacteria</taxon>
        <taxon>Burkholderiales</taxon>
        <taxon>Sphaerotilaceae</taxon>
        <taxon>Aquincola</taxon>
    </lineage>
</organism>
<feature type="binding site" evidence="4">
    <location>
        <position position="490"/>
    </location>
    <ligand>
        <name>Ca(2+)</name>
        <dbReference type="ChEBI" id="CHEBI:29108"/>
    </ligand>
</feature>
<proteinExistence type="predicted"/>
<evidence type="ECO:0000256" key="5">
    <source>
        <dbReference type="SAM" id="MobiDB-lite"/>
    </source>
</evidence>
<dbReference type="InterPro" id="IPR036852">
    <property type="entry name" value="Peptidase_S8/S53_dom_sf"/>
</dbReference>
<dbReference type="CDD" id="cd04056">
    <property type="entry name" value="Peptidases_S53"/>
    <property type="match status" value="1"/>
</dbReference>
<dbReference type="SUPFAM" id="SSF49313">
    <property type="entry name" value="Cadherin-like"/>
    <property type="match status" value="2"/>
</dbReference>